<evidence type="ECO:0000256" key="9">
    <source>
        <dbReference type="ARBA" id="ARBA00022832"/>
    </source>
</evidence>
<evidence type="ECO:0000256" key="8">
    <source>
        <dbReference type="ARBA" id="ARBA00022692"/>
    </source>
</evidence>
<protein>
    <recommendedName>
        <fullName evidence="5">carnitine O-palmitoyltransferase</fullName>
        <ecNumber evidence="5">2.3.1.21</ecNumber>
    </recommendedName>
</protein>
<dbReference type="Gene3D" id="6.10.250.1760">
    <property type="match status" value="1"/>
</dbReference>
<dbReference type="InterPro" id="IPR039551">
    <property type="entry name" value="Cho/carn_acyl_trans"/>
</dbReference>
<evidence type="ECO:0000256" key="13">
    <source>
        <dbReference type="ARBA" id="ARBA00023136"/>
    </source>
</evidence>
<dbReference type="SUPFAM" id="SSF52777">
    <property type="entry name" value="CoA-dependent acyltransferases"/>
    <property type="match status" value="2"/>
</dbReference>
<gene>
    <name evidence="20" type="ORF">CHIRRI_LOCUS6520</name>
</gene>
<keyword evidence="6" id="KW-0813">Transport</keyword>
<keyword evidence="21" id="KW-1185">Reference proteome</keyword>
<organism evidence="20 21">
    <name type="scientific">Chironomus riparius</name>
    <dbReference type="NCBI Taxonomy" id="315576"/>
    <lineage>
        <taxon>Eukaryota</taxon>
        <taxon>Metazoa</taxon>
        <taxon>Ecdysozoa</taxon>
        <taxon>Arthropoda</taxon>
        <taxon>Hexapoda</taxon>
        <taxon>Insecta</taxon>
        <taxon>Pterygota</taxon>
        <taxon>Neoptera</taxon>
        <taxon>Endopterygota</taxon>
        <taxon>Diptera</taxon>
        <taxon>Nematocera</taxon>
        <taxon>Chironomoidea</taxon>
        <taxon>Chironomidae</taxon>
        <taxon>Chironominae</taxon>
        <taxon>Chironomus</taxon>
    </lineage>
</organism>
<keyword evidence="8 17" id="KW-0812">Transmembrane</keyword>
<dbReference type="InterPro" id="IPR000542">
    <property type="entry name" value="Carn_acyl_trans"/>
</dbReference>
<reference evidence="20" key="2">
    <citation type="submission" date="2022-10" db="EMBL/GenBank/DDBJ databases">
        <authorList>
            <consortium name="ENA_rothamsted_submissions"/>
            <consortium name="culmorum"/>
            <person name="King R."/>
        </authorList>
    </citation>
    <scope>NUCLEOTIDE SEQUENCE</scope>
</reference>
<evidence type="ECO:0000256" key="14">
    <source>
        <dbReference type="ARBA" id="ARBA00023315"/>
    </source>
</evidence>
<keyword evidence="10 17" id="KW-1133">Transmembrane helix</keyword>
<accession>A0A9P0IU85</accession>
<feature type="domain" description="Choline/carnitine acyltransferase" evidence="18">
    <location>
        <begin position="174"/>
        <end position="754"/>
    </location>
</feature>
<evidence type="ECO:0000313" key="21">
    <source>
        <dbReference type="Proteomes" id="UP001153620"/>
    </source>
</evidence>
<comment type="catalytic activity">
    <reaction evidence="15">
        <text>(R)-carnitine + hexadecanoyl-CoA = O-hexadecanoyl-(R)-carnitine + CoA</text>
        <dbReference type="Rhea" id="RHEA:12661"/>
        <dbReference type="ChEBI" id="CHEBI:16347"/>
        <dbReference type="ChEBI" id="CHEBI:17490"/>
        <dbReference type="ChEBI" id="CHEBI:57287"/>
        <dbReference type="ChEBI" id="CHEBI:57379"/>
        <dbReference type="EC" id="2.3.1.21"/>
    </reaction>
    <physiologicalReaction direction="left-to-right" evidence="15">
        <dbReference type="Rhea" id="RHEA:12662"/>
    </physiologicalReaction>
</comment>
<evidence type="ECO:0000256" key="12">
    <source>
        <dbReference type="ARBA" id="ARBA00023128"/>
    </source>
</evidence>
<dbReference type="GO" id="GO:0004095">
    <property type="term" value="F:carnitine O-palmitoyltransferase activity"/>
    <property type="evidence" value="ECO:0007669"/>
    <property type="project" value="UniProtKB-EC"/>
</dbReference>
<dbReference type="PANTHER" id="PTHR22589">
    <property type="entry name" value="CARNITINE O-ACYLTRANSFERASE"/>
    <property type="match status" value="1"/>
</dbReference>
<keyword evidence="14" id="KW-0012">Acyltransferase</keyword>
<dbReference type="Pfam" id="PF16484">
    <property type="entry name" value="CPT_N"/>
    <property type="match status" value="1"/>
</dbReference>
<evidence type="ECO:0000259" key="18">
    <source>
        <dbReference type="Pfam" id="PF00755"/>
    </source>
</evidence>
<dbReference type="InterPro" id="IPR023213">
    <property type="entry name" value="CAT-like_dom_sf"/>
</dbReference>
<dbReference type="InterPro" id="IPR042231">
    <property type="entry name" value="Cho/carn_acyl_trans_2"/>
</dbReference>
<evidence type="ECO:0000256" key="5">
    <source>
        <dbReference type="ARBA" id="ARBA00013243"/>
    </source>
</evidence>
<comment type="similarity">
    <text evidence="4">Belongs to the carnitine/choline acetyltransferase family.</text>
</comment>
<dbReference type="EC" id="2.3.1.21" evidence="5"/>
<keyword evidence="13 17" id="KW-0472">Membrane</keyword>
<dbReference type="PANTHER" id="PTHR22589:SF31">
    <property type="entry name" value="CARNITINE O-PALMITOYLTRANSFERASE"/>
    <property type="match status" value="1"/>
</dbReference>
<dbReference type="GO" id="GO:0009437">
    <property type="term" value="P:carnitine metabolic process"/>
    <property type="evidence" value="ECO:0007669"/>
    <property type="project" value="TreeGrafter"/>
</dbReference>
<evidence type="ECO:0000256" key="10">
    <source>
        <dbReference type="ARBA" id="ARBA00022989"/>
    </source>
</evidence>
<name>A0A9P0IU85_9DIPT</name>
<evidence type="ECO:0000256" key="15">
    <source>
        <dbReference type="ARBA" id="ARBA00048480"/>
    </source>
</evidence>
<dbReference type="Gene3D" id="3.30.559.70">
    <property type="entry name" value="Choline/Carnitine o-acyltransferase, domain 2"/>
    <property type="match status" value="1"/>
</dbReference>
<evidence type="ECO:0000256" key="1">
    <source>
        <dbReference type="ARBA" id="ARBA00004141"/>
    </source>
</evidence>
<dbReference type="Pfam" id="PF00755">
    <property type="entry name" value="Carn_acyltransf"/>
    <property type="match status" value="1"/>
</dbReference>
<evidence type="ECO:0000256" key="3">
    <source>
        <dbReference type="ARBA" id="ARBA00005005"/>
    </source>
</evidence>
<feature type="domain" description="Carnitine O-palmitoyltransferase N-terminal" evidence="19">
    <location>
        <begin position="1"/>
        <end position="47"/>
    </location>
</feature>
<dbReference type="GO" id="GO:0031966">
    <property type="term" value="C:mitochondrial membrane"/>
    <property type="evidence" value="ECO:0007669"/>
    <property type="project" value="UniProtKB-SubCell"/>
</dbReference>
<evidence type="ECO:0000256" key="7">
    <source>
        <dbReference type="ARBA" id="ARBA00022679"/>
    </source>
</evidence>
<dbReference type="FunFam" id="3.30.559.10:FF:000042">
    <property type="entry name" value="Carnitine Palmitoyl Transferase"/>
    <property type="match status" value="1"/>
</dbReference>
<dbReference type="Proteomes" id="UP001153620">
    <property type="component" value="Chromosome 2"/>
</dbReference>
<dbReference type="EMBL" id="OU895878">
    <property type="protein sequence ID" value="CAH1719189.1"/>
    <property type="molecule type" value="Genomic_DNA"/>
</dbReference>
<dbReference type="InterPro" id="IPR032476">
    <property type="entry name" value="CPT_N"/>
</dbReference>
<dbReference type="FunFam" id="3.30.559.70:FF:000001">
    <property type="entry name" value="Carnitine O-palmitoyltransferase 1, liver isoform"/>
    <property type="match status" value="1"/>
</dbReference>
<keyword evidence="11" id="KW-0443">Lipid metabolism</keyword>
<sequence length="781" mass="89906">MAEAHQAVAFSFAITHEGWNVDYDREVLNLVWQSGVRSWKKRLARIKAGIRNGAYPAHLESLWVVMILVTLMHYASKSVPFDLVNTCMKVMPSDGSFWHFISCIIVSITFWIFICMLMRYSLKGLLIYKGWMYESRGSGSKTSLSTKVWFVLVKVFKRWNNPGLYSFQSSIPRLPLPSVHDTMTRWLRSVRPLMDDAMYDKVTREAEEFENGIGKKLQWYLILKSWWSTNYVSDWWEEYVYLRGRSPLMVNSNFYGVDAIFTHPTKNQAARAASVCHLLLQFRRSIDRQELEPIMVQGLIPLCSWQYERTFNTARVPGVETDKIVHYKDSKHIVVIHKGCYYKMPIYHKGRLLKPCELQYQFEQILQSKSSPVHGEEFLASLTAWDRTKWAHAREKFFSRGVNKTSLFLIESAAFVVSLDDEPFEFDLSQPEKLDNFGRHLLHGKGCDRWFDKSFTLCIATNGRIGFNAEHTWGDAAVMSHIWETLVVDEGQPERYDENGNTPGQIEQIPPAATRLSWSFNDDSLLKTIDQAYDDSQKVINDVDLRILVHDAYGKGFMKTCRCSPDAFIQMALQLAYYRDYGKFSLTYEASMTRLYREGRTETVRPCTIESAAWVKAMQNSEVTATERVRLLGEACKRHQQGYQDAMCGRGVDRHLFCLYVVSKYLEVDSPFLKEILSEPWRLSTSQTPHGQTPKMDLKKNPNFISAGGGFGPVSSDGYGVSYIIAGEDLIFFHISSIKSCKATDSERFSQQICRALADMKILFEQYKLEQKKSVTNGTSH</sequence>
<evidence type="ECO:0000256" key="16">
    <source>
        <dbReference type="PIRSR" id="PIRSR600542-1"/>
    </source>
</evidence>
<feature type="transmembrane region" description="Helical" evidence="17">
    <location>
        <begin position="96"/>
        <end position="122"/>
    </location>
</feature>
<comment type="subcellular location">
    <subcellularLocation>
        <location evidence="1">Membrane</location>
        <topology evidence="1">Multi-pass membrane protein</topology>
    </subcellularLocation>
    <subcellularLocation>
        <location evidence="2">Mitochondrion membrane</location>
    </subcellularLocation>
</comment>
<evidence type="ECO:0000256" key="17">
    <source>
        <dbReference type="SAM" id="Phobius"/>
    </source>
</evidence>
<dbReference type="GO" id="GO:0006631">
    <property type="term" value="P:fatty acid metabolic process"/>
    <property type="evidence" value="ECO:0007669"/>
    <property type="project" value="UniProtKB-KW"/>
</dbReference>
<dbReference type="Gene3D" id="3.30.559.10">
    <property type="entry name" value="Chloramphenicol acetyltransferase-like domain"/>
    <property type="match status" value="1"/>
</dbReference>
<feature type="active site" description="Proton acceptor" evidence="16">
    <location>
        <position position="471"/>
    </location>
</feature>
<comment type="pathway">
    <text evidence="3">Lipid metabolism; fatty acid beta-oxidation.</text>
</comment>
<keyword evidence="7" id="KW-0808">Transferase</keyword>
<proteinExistence type="inferred from homology"/>
<evidence type="ECO:0000256" key="2">
    <source>
        <dbReference type="ARBA" id="ARBA00004325"/>
    </source>
</evidence>
<evidence type="ECO:0000256" key="6">
    <source>
        <dbReference type="ARBA" id="ARBA00022448"/>
    </source>
</evidence>
<evidence type="ECO:0000256" key="11">
    <source>
        <dbReference type="ARBA" id="ARBA00023098"/>
    </source>
</evidence>
<keyword evidence="9" id="KW-0276">Fatty acid metabolism</keyword>
<evidence type="ECO:0000259" key="19">
    <source>
        <dbReference type="Pfam" id="PF16484"/>
    </source>
</evidence>
<keyword evidence="12" id="KW-0496">Mitochondrion</keyword>
<evidence type="ECO:0000313" key="20">
    <source>
        <dbReference type="EMBL" id="CAH1719189.1"/>
    </source>
</evidence>
<evidence type="ECO:0000256" key="4">
    <source>
        <dbReference type="ARBA" id="ARBA00005232"/>
    </source>
</evidence>
<dbReference type="AlphaFoldDB" id="A0A9P0IU85"/>
<reference evidence="20" key="1">
    <citation type="submission" date="2022-01" db="EMBL/GenBank/DDBJ databases">
        <authorList>
            <person name="King R."/>
        </authorList>
    </citation>
    <scope>NUCLEOTIDE SEQUENCE</scope>
</reference>